<feature type="region of interest" description="Disordered" evidence="1">
    <location>
        <begin position="224"/>
        <end position="282"/>
    </location>
</feature>
<dbReference type="Proteomes" id="UP000694843">
    <property type="component" value="Unplaced"/>
</dbReference>
<feature type="compositionally biased region" description="Polar residues" evidence="1">
    <location>
        <begin position="124"/>
        <end position="140"/>
    </location>
</feature>
<proteinExistence type="predicted"/>
<feature type="region of interest" description="Disordered" evidence="1">
    <location>
        <begin position="295"/>
        <end position="316"/>
    </location>
</feature>
<feature type="compositionally biased region" description="Low complexity" evidence="1">
    <location>
        <begin position="254"/>
        <end position="282"/>
    </location>
</feature>
<evidence type="ECO:0000256" key="1">
    <source>
        <dbReference type="SAM" id="MobiDB-lite"/>
    </source>
</evidence>
<name>A0A979FWU8_HYAAZ</name>
<feature type="compositionally biased region" description="Polar residues" evidence="1">
    <location>
        <begin position="77"/>
        <end position="94"/>
    </location>
</feature>
<dbReference type="RefSeq" id="XP_047741750.1">
    <property type="nucleotide sequence ID" value="XM_047885794.1"/>
</dbReference>
<organism evidence="2 3">
    <name type="scientific">Hyalella azteca</name>
    <name type="common">Amphipod</name>
    <dbReference type="NCBI Taxonomy" id="294128"/>
    <lineage>
        <taxon>Eukaryota</taxon>
        <taxon>Metazoa</taxon>
        <taxon>Ecdysozoa</taxon>
        <taxon>Arthropoda</taxon>
        <taxon>Crustacea</taxon>
        <taxon>Multicrustacea</taxon>
        <taxon>Malacostraca</taxon>
        <taxon>Eumalacostraca</taxon>
        <taxon>Peracarida</taxon>
        <taxon>Amphipoda</taxon>
        <taxon>Senticaudata</taxon>
        <taxon>Talitrida</taxon>
        <taxon>Talitroidea</taxon>
        <taxon>Hyalellidae</taxon>
        <taxon>Hyalella</taxon>
    </lineage>
</organism>
<sequence length="410" mass="42930">MKAISPTLPELSDEDKTHADVRRIRNAVVADKEAESCKMFDYFDTALDDSLLTIFNIPESGKGKGKDVVQLERNVRASTPKGSEISHQNSTRLHVSSDESCRSNDVTTEQSMVVPQHAGDVSIAPSSGDNSNISAAQSMMPQREAEVSIAPSSGDDSSTFAAQSTVVPQDVADVSIAPSSDDSSTSSAQSMVPQHVADVSIAPSSGDNSSISAVQSMVVPQGEAEVSIAPSSGDDSSASTAAHSMLPQREADVSIAPSSGDDSSTSAAAESMAAQDDNNSTNAAAEVSIAASSADDDAAAALQQPAQDDTSSGVEHEEFAEIPVVASSSQAAEGAAPDHVKPCSNILLKAAKKCLRKYIKEFKEAVGRHALLIQRNDEPFQAATFHNYDLKLTAKVLNYSVKVKVVTLKY</sequence>
<dbReference type="GeneID" id="125179607"/>
<feature type="region of interest" description="Disordered" evidence="1">
    <location>
        <begin position="119"/>
        <end position="161"/>
    </location>
</feature>
<protein>
    <submittedName>
        <fullName evidence="3">Polysialoglycoprotein-like</fullName>
    </submittedName>
</protein>
<evidence type="ECO:0000313" key="3">
    <source>
        <dbReference type="RefSeq" id="XP_047741750.1"/>
    </source>
</evidence>
<gene>
    <name evidence="3" type="primary">LOC125179607</name>
</gene>
<reference evidence="3" key="1">
    <citation type="submission" date="2025-08" db="UniProtKB">
        <authorList>
            <consortium name="RefSeq"/>
        </authorList>
    </citation>
    <scope>IDENTIFICATION</scope>
    <source>
        <tissue evidence="3">Whole organism</tissue>
    </source>
</reference>
<feature type="region of interest" description="Disordered" evidence="1">
    <location>
        <begin position="77"/>
        <end position="99"/>
    </location>
</feature>
<evidence type="ECO:0000313" key="2">
    <source>
        <dbReference type="Proteomes" id="UP000694843"/>
    </source>
</evidence>
<accession>A0A979FWU8</accession>
<dbReference type="KEGG" id="hazt:125179607"/>
<keyword evidence="2" id="KW-1185">Reference proteome</keyword>
<feature type="compositionally biased region" description="Low complexity" evidence="1">
    <location>
        <begin position="227"/>
        <end position="244"/>
    </location>
</feature>
<feature type="compositionally biased region" description="Polar residues" evidence="1">
    <location>
        <begin position="150"/>
        <end position="161"/>
    </location>
</feature>
<dbReference type="AlphaFoldDB" id="A0A979FWU8"/>
<feature type="compositionally biased region" description="Low complexity" evidence="1">
    <location>
        <begin position="295"/>
        <end position="309"/>
    </location>
</feature>